<dbReference type="AlphaFoldDB" id="A0A8X6UF33"/>
<evidence type="ECO:0000313" key="2">
    <source>
        <dbReference type="EMBL" id="GFU12827.1"/>
    </source>
</evidence>
<evidence type="ECO:0000313" key="3">
    <source>
        <dbReference type="Proteomes" id="UP000887013"/>
    </source>
</evidence>
<name>A0A8X6UF33_NEPPI</name>
<dbReference type="EMBL" id="BMAW01078865">
    <property type="protein sequence ID" value="GFU12827.1"/>
    <property type="molecule type" value="Genomic_DNA"/>
</dbReference>
<evidence type="ECO:0000256" key="1">
    <source>
        <dbReference type="SAM" id="MobiDB-lite"/>
    </source>
</evidence>
<organism evidence="2 3">
    <name type="scientific">Nephila pilipes</name>
    <name type="common">Giant wood spider</name>
    <name type="synonym">Nephila maculata</name>
    <dbReference type="NCBI Taxonomy" id="299642"/>
    <lineage>
        <taxon>Eukaryota</taxon>
        <taxon>Metazoa</taxon>
        <taxon>Ecdysozoa</taxon>
        <taxon>Arthropoda</taxon>
        <taxon>Chelicerata</taxon>
        <taxon>Arachnida</taxon>
        <taxon>Araneae</taxon>
        <taxon>Araneomorphae</taxon>
        <taxon>Entelegynae</taxon>
        <taxon>Araneoidea</taxon>
        <taxon>Nephilidae</taxon>
        <taxon>Nephila</taxon>
    </lineage>
</organism>
<proteinExistence type="predicted"/>
<gene>
    <name evidence="2" type="ORF">NPIL_664051</name>
</gene>
<dbReference type="Proteomes" id="UP000887013">
    <property type="component" value="Unassembled WGS sequence"/>
</dbReference>
<reference evidence="2" key="1">
    <citation type="submission" date="2020-08" db="EMBL/GenBank/DDBJ databases">
        <title>Multicomponent nature underlies the extraordinary mechanical properties of spider dragline silk.</title>
        <authorList>
            <person name="Kono N."/>
            <person name="Nakamura H."/>
            <person name="Mori M."/>
            <person name="Yoshida Y."/>
            <person name="Ohtoshi R."/>
            <person name="Malay A.D."/>
            <person name="Moran D.A.P."/>
            <person name="Tomita M."/>
            <person name="Numata K."/>
            <person name="Arakawa K."/>
        </authorList>
    </citation>
    <scope>NUCLEOTIDE SEQUENCE</scope>
</reference>
<keyword evidence="3" id="KW-1185">Reference proteome</keyword>
<accession>A0A8X6UF33</accession>
<protein>
    <submittedName>
        <fullName evidence="2">Uncharacterized protein</fullName>
    </submittedName>
</protein>
<sequence>MEHSDESRSSSPSFSESHPTHCIRRREIENLCRDRACAKIKEGYRNQLALYNSFNYDIEYPEYIEILNRILEKENQLKQLEGASTFMHLKGENGFPILT</sequence>
<feature type="region of interest" description="Disordered" evidence="1">
    <location>
        <begin position="1"/>
        <end position="20"/>
    </location>
</feature>
<comment type="caution">
    <text evidence="2">The sequence shown here is derived from an EMBL/GenBank/DDBJ whole genome shotgun (WGS) entry which is preliminary data.</text>
</comment>